<dbReference type="Pfam" id="PF05922">
    <property type="entry name" value="Inhibitor_I9"/>
    <property type="match status" value="1"/>
</dbReference>
<evidence type="ECO:0000259" key="8">
    <source>
        <dbReference type="Pfam" id="PF00082"/>
    </source>
</evidence>
<sequence length="416" mass="41710">MSKSRKNLKSRKTRNGLVAGVAIAGVTAAVATFGAGAANADQQGEIRGAGAANAVGGSYIVVLKPTAVGQGVAAANEITANVASKAQGLTGQYGTTLSRTFGSALNGFSIKADEAAAKRLAADPQVAYVVQNKTFKISETQDNPPSWGLDRVDQADLPLDQKYTYPTKADNVTAYVIDTGVRGSHKDFGDRATGGKDFIDNDDTPQDEHGHGTHVAGTIGGTEHGLAKGVKIVGVRVLDANGSGTTEGVVAGVDWVAANAKGPSVANMSLGGGADDALDEAVRGAIGKGVTFALAAGNESADAGTTSPARVKEAITVAASDKTDKQASFSNYGSVVDLYAPGVDITSSWGTGDDATNTISGTSMASPHVAGAAALYLSAHPDATPAQVSEGLVAAAADGKISNPTGGTANKLLQVK</sequence>
<dbReference type="PANTHER" id="PTHR43806">
    <property type="entry name" value="PEPTIDASE S8"/>
    <property type="match status" value="1"/>
</dbReference>
<dbReference type="PROSITE" id="PS00136">
    <property type="entry name" value="SUBTILASE_ASP"/>
    <property type="match status" value="1"/>
</dbReference>
<dbReference type="SUPFAM" id="SSF52743">
    <property type="entry name" value="Subtilisin-like"/>
    <property type="match status" value="1"/>
</dbReference>
<evidence type="ECO:0000313" key="10">
    <source>
        <dbReference type="EMBL" id="MFC3454451.1"/>
    </source>
</evidence>
<comment type="caution">
    <text evidence="10">The sequence shown here is derived from an EMBL/GenBank/DDBJ whole genome shotgun (WGS) entry which is preliminary data.</text>
</comment>
<dbReference type="InterPro" id="IPR050131">
    <property type="entry name" value="Peptidase_S8_subtilisin-like"/>
</dbReference>
<dbReference type="InterPro" id="IPR023828">
    <property type="entry name" value="Peptidase_S8_Ser-AS"/>
</dbReference>
<dbReference type="GO" id="GO:0016787">
    <property type="term" value="F:hydrolase activity"/>
    <property type="evidence" value="ECO:0007669"/>
    <property type="project" value="UniProtKB-KW"/>
</dbReference>
<organism evidence="10 11">
    <name type="scientific">Amycolatopsis speibonae</name>
    <dbReference type="NCBI Taxonomy" id="1450224"/>
    <lineage>
        <taxon>Bacteria</taxon>
        <taxon>Bacillati</taxon>
        <taxon>Actinomycetota</taxon>
        <taxon>Actinomycetes</taxon>
        <taxon>Pseudonocardiales</taxon>
        <taxon>Pseudonocardiaceae</taxon>
        <taxon>Amycolatopsis</taxon>
    </lineage>
</organism>
<keyword evidence="3 5" id="KW-0378">Hydrolase</keyword>
<accession>A0ABV7P5Q6</accession>
<dbReference type="CDD" id="cd04077">
    <property type="entry name" value="Peptidases_S8_PCSK9_ProteinaseK_like"/>
    <property type="match status" value="1"/>
</dbReference>
<proteinExistence type="inferred from homology"/>
<dbReference type="InterPro" id="IPR037045">
    <property type="entry name" value="S8pro/Inhibitor_I9_sf"/>
</dbReference>
<dbReference type="PROSITE" id="PS00137">
    <property type="entry name" value="SUBTILASE_HIS"/>
    <property type="match status" value="1"/>
</dbReference>
<dbReference type="InterPro" id="IPR015500">
    <property type="entry name" value="Peptidase_S8_subtilisin-rel"/>
</dbReference>
<dbReference type="Proteomes" id="UP001595645">
    <property type="component" value="Unassembled WGS sequence"/>
</dbReference>
<feature type="active site" description="Charge relay system" evidence="5">
    <location>
        <position position="211"/>
    </location>
</feature>
<evidence type="ECO:0000256" key="4">
    <source>
        <dbReference type="ARBA" id="ARBA00022825"/>
    </source>
</evidence>
<feature type="domain" description="Inhibitor I9" evidence="9">
    <location>
        <begin position="58"/>
        <end position="137"/>
    </location>
</feature>
<dbReference type="Gene3D" id="3.30.70.80">
    <property type="entry name" value="Peptidase S8 propeptide/proteinase inhibitor I9"/>
    <property type="match status" value="1"/>
</dbReference>
<dbReference type="InterPro" id="IPR000209">
    <property type="entry name" value="Peptidase_S8/S53_dom"/>
</dbReference>
<evidence type="ECO:0000256" key="5">
    <source>
        <dbReference type="PROSITE-ProRule" id="PRU01240"/>
    </source>
</evidence>
<keyword evidence="4 5" id="KW-0720">Serine protease</keyword>
<evidence type="ECO:0000256" key="7">
    <source>
        <dbReference type="SAM" id="SignalP"/>
    </source>
</evidence>
<dbReference type="InterPro" id="IPR006311">
    <property type="entry name" value="TAT_signal"/>
</dbReference>
<dbReference type="InterPro" id="IPR022398">
    <property type="entry name" value="Peptidase_S8_His-AS"/>
</dbReference>
<feature type="domain" description="Peptidase S8/S53" evidence="8">
    <location>
        <begin position="172"/>
        <end position="403"/>
    </location>
</feature>
<dbReference type="PROSITE" id="PS00138">
    <property type="entry name" value="SUBTILASE_SER"/>
    <property type="match status" value="1"/>
</dbReference>
<feature type="signal peptide" evidence="7">
    <location>
        <begin position="1"/>
        <end position="37"/>
    </location>
</feature>
<dbReference type="EMBL" id="JBHRWK010000067">
    <property type="protein sequence ID" value="MFC3454451.1"/>
    <property type="molecule type" value="Genomic_DNA"/>
</dbReference>
<dbReference type="InterPro" id="IPR034193">
    <property type="entry name" value="PCSK9_ProteinaseK-like"/>
</dbReference>
<evidence type="ECO:0000256" key="1">
    <source>
        <dbReference type="ARBA" id="ARBA00011073"/>
    </source>
</evidence>
<evidence type="ECO:0000259" key="9">
    <source>
        <dbReference type="Pfam" id="PF05922"/>
    </source>
</evidence>
<evidence type="ECO:0000313" key="11">
    <source>
        <dbReference type="Proteomes" id="UP001595645"/>
    </source>
</evidence>
<keyword evidence="7" id="KW-0732">Signal</keyword>
<dbReference type="SUPFAM" id="SSF54897">
    <property type="entry name" value="Protease propeptides/inhibitors"/>
    <property type="match status" value="1"/>
</dbReference>
<dbReference type="Gene3D" id="3.40.50.200">
    <property type="entry name" value="Peptidase S8/S53 domain"/>
    <property type="match status" value="1"/>
</dbReference>
<dbReference type="Pfam" id="PF00082">
    <property type="entry name" value="Peptidase_S8"/>
    <property type="match status" value="1"/>
</dbReference>
<gene>
    <name evidence="10" type="ORF">ACFOSH_33870</name>
</gene>
<keyword evidence="2 5" id="KW-0645">Protease</keyword>
<dbReference type="InterPro" id="IPR023827">
    <property type="entry name" value="Peptidase_S8_Asp-AS"/>
</dbReference>
<name>A0ABV7P5Q6_9PSEU</name>
<dbReference type="PROSITE" id="PS51892">
    <property type="entry name" value="SUBTILASE"/>
    <property type="match status" value="1"/>
</dbReference>
<feature type="chain" id="PRO_5045455696" evidence="7">
    <location>
        <begin position="38"/>
        <end position="416"/>
    </location>
</feature>
<protein>
    <submittedName>
        <fullName evidence="10">S8 family peptidase</fullName>
        <ecNumber evidence="10">3.4.-.-</ecNumber>
    </submittedName>
</protein>
<feature type="active site" description="Charge relay system" evidence="5">
    <location>
        <position position="178"/>
    </location>
</feature>
<dbReference type="PRINTS" id="PR00723">
    <property type="entry name" value="SUBTILISIN"/>
</dbReference>
<dbReference type="RefSeq" id="WP_378243972.1">
    <property type="nucleotide sequence ID" value="NZ_JBHRWK010000067.1"/>
</dbReference>
<dbReference type="InterPro" id="IPR010259">
    <property type="entry name" value="S8pro/Inhibitor_I9"/>
</dbReference>
<comment type="similarity">
    <text evidence="1 5 6">Belongs to the peptidase S8 family.</text>
</comment>
<dbReference type="PROSITE" id="PS51318">
    <property type="entry name" value="TAT"/>
    <property type="match status" value="1"/>
</dbReference>
<dbReference type="InterPro" id="IPR036852">
    <property type="entry name" value="Peptidase_S8/S53_dom_sf"/>
</dbReference>
<reference evidence="11" key="1">
    <citation type="journal article" date="2019" name="Int. J. Syst. Evol. Microbiol.">
        <title>The Global Catalogue of Microorganisms (GCM) 10K type strain sequencing project: providing services to taxonomists for standard genome sequencing and annotation.</title>
        <authorList>
            <consortium name="The Broad Institute Genomics Platform"/>
            <consortium name="The Broad Institute Genome Sequencing Center for Infectious Disease"/>
            <person name="Wu L."/>
            <person name="Ma J."/>
        </authorList>
    </citation>
    <scope>NUCLEOTIDE SEQUENCE [LARGE SCALE GENOMIC DNA]</scope>
    <source>
        <strain evidence="11">CGMCC 4.7676</strain>
    </source>
</reference>
<feature type="active site" description="Charge relay system" evidence="5">
    <location>
        <position position="363"/>
    </location>
</feature>
<evidence type="ECO:0000256" key="6">
    <source>
        <dbReference type="RuleBase" id="RU003355"/>
    </source>
</evidence>
<evidence type="ECO:0000256" key="2">
    <source>
        <dbReference type="ARBA" id="ARBA00022670"/>
    </source>
</evidence>
<dbReference type="PANTHER" id="PTHR43806:SF11">
    <property type="entry name" value="CEREVISIN-RELATED"/>
    <property type="match status" value="1"/>
</dbReference>
<dbReference type="EC" id="3.4.-.-" evidence="10"/>
<keyword evidence="11" id="KW-1185">Reference proteome</keyword>
<evidence type="ECO:0000256" key="3">
    <source>
        <dbReference type="ARBA" id="ARBA00022801"/>
    </source>
</evidence>